<feature type="compositionally biased region" description="Low complexity" evidence="1">
    <location>
        <begin position="112"/>
        <end position="122"/>
    </location>
</feature>
<feature type="chain" id="PRO_5020239187" evidence="2">
    <location>
        <begin position="43"/>
        <end position="1058"/>
    </location>
</feature>
<gene>
    <name evidence="3" type="ORF">CXG81DRAFT_17717</name>
</gene>
<accession>A0A4P9XB76</accession>
<proteinExistence type="predicted"/>
<keyword evidence="4" id="KW-1185">Reference proteome</keyword>
<feature type="signal peptide" evidence="2">
    <location>
        <begin position="1"/>
        <end position="42"/>
    </location>
</feature>
<dbReference type="AlphaFoldDB" id="A0A4P9XB76"/>
<evidence type="ECO:0000256" key="2">
    <source>
        <dbReference type="SAM" id="SignalP"/>
    </source>
</evidence>
<organism evidence="3 4">
    <name type="scientific">Caulochytrium protostelioides</name>
    <dbReference type="NCBI Taxonomy" id="1555241"/>
    <lineage>
        <taxon>Eukaryota</taxon>
        <taxon>Fungi</taxon>
        <taxon>Fungi incertae sedis</taxon>
        <taxon>Chytridiomycota</taxon>
        <taxon>Chytridiomycota incertae sedis</taxon>
        <taxon>Chytridiomycetes</taxon>
        <taxon>Caulochytriales</taxon>
        <taxon>Caulochytriaceae</taxon>
        <taxon>Caulochytrium</taxon>
    </lineage>
</organism>
<dbReference type="EMBL" id="ML014138">
    <property type="protein sequence ID" value="RKP02664.1"/>
    <property type="molecule type" value="Genomic_DNA"/>
</dbReference>
<evidence type="ECO:0000313" key="4">
    <source>
        <dbReference type="Proteomes" id="UP000274922"/>
    </source>
</evidence>
<reference evidence="4" key="1">
    <citation type="journal article" date="2018" name="Nat. Microbiol.">
        <title>Leveraging single-cell genomics to expand the fungal tree of life.</title>
        <authorList>
            <person name="Ahrendt S.R."/>
            <person name="Quandt C.A."/>
            <person name="Ciobanu D."/>
            <person name="Clum A."/>
            <person name="Salamov A."/>
            <person name="Andreopoulos B."/>
            <person name="Cheng J.F."/>
            <person name="Woyke T."/>
            <person name="Pelin A."/>
            <person name="Henrissat B."/>
            <person name="Reynolds N.K."/>
            <person name="Benny G.L."/>
            <person name="Smith M.E."/>
            <person name="James T.Y."/>
            <person name="Grigoriev I.V."/>
        </authorList>
    </citation>
    <scope>NUCLEOTIDE SEQUENCE [LARGE SCALE GENOMIC DNA]</scope>
    <source>
        <strain evidence="4">ATCC 52028</strain>
    </source>
</reference>
<name>A0A4P9XB76_9FUNG</name>
<evidence type="ECO:0000313" key="3">
    <source>
        <dbReference type="EMBL" id="RKP02664.1"/>
    </source>
</evidence>
<keyword evidence="2" id="KW-0732">Signal</keyword>
<evidence type="ECO:0000256" key="1">
    <source>
        <dbReference type="SAM" id="MobiDB-lite"/>
    </source>
</evidence>
<feature type="region of interest" description="Disordered" evidence="1">
    <location>
        <begin position="105"/>
        <end position="125"/>
    </location>
</feature>
<sequence>MSRKTRRAICGAGPRRPAPLSPHLLLLMVITLGLSAVREAVAFSPLSFRAAMDAAEALSGPPAGESGGAAKAPQDDPEFIAKFAKYLTIQSTHLADFGPAGGSTLARRDLQSPAPASSTSTAHESFETDLPTYRFRIGCYAATRSLLGSDIPIPCKVSVHLGHRETLVAVDQHQQTLVQITTDMYRAENVKAVNFGILAQQRSHMEAIHVRADWMPANEWLEVYPDAKVRTQMARIGSSEMLNDPEILRQQSLKLLDVIQASAESGPTPQRELALTVRAAFSPFARRHDLDASYYAFEASYPQIDSTLIENYHLQPGTRWIHDHRNDITQARLVKRPRLQRRDRVAAVPLAHALYDASVGQPMRYIVPRTSENSKHQSARFRRDLDKTSTFAQTPAVMHWSSPREESVPELMARAVSFRIEHMEPDAQVAKQYGLTGPLPVLVVHVARPRDDSDNEAQPGTIHRWVNDVMDAWWATFHRWNDSLNARYDRIGEHLQHVYAFHRISQMTDLFGLHFRTMWRYFSRVNIPQWGTDLTYGFDRMRLYSDLAWGSAITHAGGDDKPLLDMLEEQRQEIYQKRQLPHPTQKVGNQPRVIQSTGHVVDTLMPVSHSYLHDIWEDARDWISPSLQLRNMTAEMRPNLVKLQDLMEKTAVDFKVVLRNFDFSDILHWDVPKMLNLMRAITRLQIDFMDDIMNLIVALLSDLVIFWDHLFRIEIYIPIVTPFFERVVMRNVPKPRSDFTIYSLFAYLGAIVSAGQYLTLFQEFPINDTDHRFISDLSVDQYFTQVVNAKPGCGYRDKLRNRIASIVAMARSGLTFLRAGWKIWTDTGIPDELDAPQGMFFQTMVIGVSTIAPNKISPETKIGEFFAAVPPSWFESLNYAVWCVPLIAGWISFGGKRSKFGPWGGWVVGIPVMGLNYLWDFGLAQANVGLYRIAALEDMLALMFGTAFVGMEYGSRDSGITRWVGKGQMLQAALQFQTGITYACIQPNNVDETKTTWPFSFGSSIINHDFMPKGEVKQLSIGTANSTTTTTMTTTAATTTSPATLSASPSSHLVILPA</sequence>
<protein>
    <submittedName>
        <fullName evidence="3">Uncharacterized protein</fullName>
    </submittedName>
</protein>
<dbReference type="Proteomes" id="UP000274922">
    <property type="component" value="Unassembled WGS sequence"/>
</dbReference>